<evidence type="ECO:0000259" key="3">
    <source>
        <dbReference type="Pfam" id="PF02470"/>
    </source>
</evidence>
<dbReference type="NCBIfam" id="TIGR00996">
    <property type="entry name" value="Mtu_fam_mce"/>
    <property type="match status" value="1"/>
</dbReference>
<protein>
    <submittedName>
        <fullName evidence="5">MCE family protein</fullName>
    </submittedName>
</protein>
<dbReference type="Pfam" id="PF02470">
    <property type="entry name" value="MlaD"/>
    <property type="match status" value="1"/>
</dbReference>
<dbReference type="InterPro" id="IPR005693">
    <property type="entry name" value="Mce"/>
</dbReference>
<comment type="caution">
    <text evidence="5">The sequence shown here is derived from an EMBL/GenBank/DDBJ whole genome shotgun (WGS) entry which is preliminary data.</text>
</comment>
<feature type="transmembrane region" description="Helical" evidence="2">
    <location>
        <begin position="7"/>
        <end position="33"/>
    </location>
</feature>
<feature type="compositionally biased region" description="Polar residues" evidence="1">
    <location>
        <begin position="336"/>
        <end position="349"/>
    </location>
</feature>
<evidence type="ECO:0000256" key="1">
    <source>
        <dbReference type="SAM" id="MobiDB-lite"/>
    </source>
</evidence>
<dbReference type="InterPro" id="IPR003399">
    <property type="entry name" value="Mce/MlaD"/>
</dbReference>
<dbReference type="InterPro" id="IPR052336">
    <property type="entry name" value="MlaD_Phospholipid_Transporter"/>
</dbReference>
<dbReference type="EMBL" id="BAABJP010000029">
    <property type="protein sequence ID" value="GAA5162847.1"/>
    <property type="molecule type" value="Genomic_DNA"/>
</dbReference>
<feature type="region of interest" description="Disordered" evidence="1">
    <location>
        <begin position="331"/>
        <end position="411"/>
    </location>
</feature>
<accession>A0ABP9QJ61</accession>
<reference evidence="6" key="1">
    <citation type="journal article" date="2019" name="Int. J. Syst. Evol. Microbiol.">
        <title>The Global Catalogue of Microorganisms (GCM) 10K type strain sequencing project: providing services to taxonomists for standard genome sequencing and annotation.</title>
        <authorList>
            <consortium name="The Broad Institute Genomics Platform"/>
            <consortium name="The Broad Institute Genome Sequencing Center for Infectious Disease"/>
            <person name="Wu L."/>
            <person name="Ma J."/>
        </authorList>
    </citation>
    <scope>NUCLEOTIDE SEQUENCE [LARGE SCALE GENOMIC DNA]</scope>
    <source>
        <strain evidence="6">JCM 18303</strain>
    </source>
</reference>
<keyword evidence="2" id="KW-0472">Membrane</keyword>
<evidence type="ECO:0000313" key="5">
    <source>
        <dbReference type="EMBL" id="GAA5162847.1"/>
    </source>
</evidence>
<evidence type="ECO:0000259" key="4">
    <source>
        <dbReference type="Pfam" id="PF11887"/>
    </source>
</evidence>
<feature type="compositionally biased region" description="Basic and acidic residues" evidence="1">
    <location>
        <begin position="384"/>
        <end position="394"/>
    </location>
</feature>
<organism evidence="5 6">
    <name type="scientific">Pseudonocardia eucalypti</name>
    <dbReference type="NCBI Taxonomy" id="648755"/>
    <lineage>
        <taxon>Bacteria</taxon>
        <taxon>Bacillati</taxon>
        <taxon>Actinomycetota</taxon>
        <taxon>Actinomycetes</taxon>
        <taxon>Pseudonocardiales</taxon>
        <taxon>Pseudonocardiaceae</taxon>
        <taxon>Pseudonocardia</taxon>
    </lineage>
</organism>
<feature type="domain" description="Mammalian cell entry C-terminal" evidence="4">
    <location>
        <begin position="123"/>
        <end position="338"/>
    </location>
</feature>
<name>A0ABP9QJ61_9PSEU</name>
<keyword evidence="6" id="KW-1185">Reference proteome</keyword>
<sequence>MASRKNALAVGSALVKTVIVAVVGVFILAILWVQFGQIRFNTQKSYSAVFTSASGIQPASTVTASGVDVGRVDDIEVTDQNRAKVNFTIDASLPLTAGTKATIKFKNLTGDQYMDLTPGPGSTRMLPDGGVIPVSQTQPALDIDVLLGGFNPLLQGLQPAQVNQLSSEIVSVLQGQGGTINSVLAHAASFSGSLADQDQVIGSVITNLNTVLGGLDSHSAQLSDTVKEAADLVNTLSEDRKELLDKFAASGEYARGLGDLLAAVRTGHDTFEELAKAGHLFNKDAKEVNRILGLLPGAYLRLGRVSTNGAGYDFNACGVVLRLTGPDGKPFYTPQIGPSDNNLQCSSQDVAPLQGQGPTSAYGHEVEDVPLSDGQAVANDANDNGEHVDKHDQNPGDPNSGPGENPRQEGN</sequence>
<keyword evidence="2" id="KW-0812">Transmembrane</keyword>
<evidence type="ECO:0000256" key="2">
    <source>
        <dbReference type="SAM" id="Phobius"/>
    </source>
</evidence>
<evidence type="ECO:0000313" key="6">
    <source>
        <dbReference type="Proteomes" id="UP001428817"/>
    </source>
</evidence>
<dbReference type="Proteomes" id="UP001428817">
    <property type="component" value="Unassembled WGS sequence"/>
</dbReference>
<proteinExistence type="predicted"/>
<dbReference type="InterPro" id="IPR024516">
    <property type="entry name" value="Mce_C"/>
</dbReference>
<dbReference type="PANTHER" id="PTHR33371:SF17">
    <property type="entry name" value="MCE-FAMILY PROTEIN MCE1B"/>
    <property type="match status" value="1"/>
</dbReference>
<dbReference type="PANTHER" id="PTHR33371">
    <property type="entry name" value="INTERMEMBRANE PHOSPHOLIPID TRANSPORT SYSTEM BINDING PROTEIN MLAD-RELATED"/>
    <property type="match status" value="1"/>
</dbReference>
<keyword evidence="2" id="KW-1133">Transmembrane helix</keyword>
<dbReference type="Pfam" id="PF11887">
    <property type="entry name" value="Mce4_CUP1"/>
    <property type="match status" value="1"/>
</dbReference>
<dbReference type="RefSeq" id="WP_185060906.1">
    <property type="nucleotide sequence ID" value="NZ_BAABJP010000029.1"/>
</dbReference>
<feature type="domain" description="Mce/MlaD" evidence="3">
    <location>
        <begin position="44"/>
        <end position="119"/>
    </location>
</feature>
<gene>
    <name evidence="5" type="ORF">GCM10023321_48840</name>
</gene>